<keyword evidence="2" id="KW-1185">Reference proteome</keyword>
<dbReference type="EMBL" id="JANEYF010002376">
    <property type="protein sequence ID" value="KAJ8947440.1"/>
    <property type="molecule type" value="Genomic_DNA"/>
</dbReference>
<comment type="caution">
    <text evidence="1">The sequence shown here is derived from an EMBL/GenBank/DDBJ whole genome shotgun (WGS) entry which is preliminary data.</text>
</comment>
<organism evidence="1 2">
    <name type="scientific">Rhamnusium bicolor</name>
    <dbReference type="NCBI Taxonomy" id="1586634"/>
    <lineage>
        <taxon>Eukaryota</taxon>
        <taxon>Metazoa</taxon>
        <taxon>Ecdysozoa</taxon>
        <taxon>Arthropoda</taxon>
        <taxon>Hexapoda</taxon>
        <taxon>Insecta</taxon>
        <taxon>Pterygota</taxon>
        <taxon>Neoptera</taxon>
        <taxon>Endopterygota</taxon>
        <taxon>Coleoptera</taxon>
        <taxon>Polyphaga</taxon>
        <taxon>Cucujiformia</taxon>
        <taxon>Chrysomeloidea</taxon>
        <taxon>Cerambycidae</taxon>
        <taxon>Lepturinae</taxon>
        <taxon>Rhagiini</taxon>
        <taxon>Rhamnusium</taxon>
    </lineage>
</organism>
<reference evidence="1" key="1">
    <citation type="journal article" date="2023" name="Insect Mol. Biol.">
        <title>Genome sequencing provides insights into the evolution of gene families encoding plant cell wall-degrading enzymes in longhorned beetles.</title>
        <authorList>
            <person name="Shin N.R."/>
            <person name="Okamura Y."/>
            <person name="Kirsch R."/>
            <person name="Pauchet Y."/>
        </authorList>
    </citation>
    <scope>NUCLEOTIDE SEQUENCE</scope>
    <source>
        <strain evidence="1">RBIC_L_NR</strain>
    </source>
</reference>
<evidence type="ECO:0000313" key="2">
    <source>
        <dbReference type="Proteomes" id="UP001162156"/>
    </source>
</evidence>
<dbReference type="Proteomes" id="UP001162156">
    <property type="component" value="Unassembled WGS sequence"/>
</dbReference>
<accession>A0AAV8Y8X7</accession>
<protein>
    <submittedName>
        <fullName evidence="1">Uncharacterized protein</fullName>
    </submittedName>
</protein>
<name>A0AAV8Y8X7_9CUCU</name>
<dbReference type="AlphaFoldDB" id="A0AAV8Y8X7"/>
<proteinExistence type="predicted"/>
<evidence type="ECO:0000313" key="1">
    <source>
        <dbReference type="EMBL" id="KAJ8947440.1"/>
    </source>
</evidence>
<gene>
    <name evidence="1" type="ORF">NQ314_008599</name>
</gene>
<sequence>MFQVNILDYTDFKQLEISDNELTKTATILSSYTGHKIEVCGKISLNCSFNGHNGKFLFYVLKSKNASSILGLQAASELKVINPEKTQKKICENDRH</sequence>